<evidence type="ECO:0000256" key="1">
    <source>
        <dbReference type="ARBA" id="ARBA00010641"/>
    </source>
</evidence>
<dbReference type="SUPFAM" id="SSF88659">
    <property type="entry name" value="Sigma3 and sigma4 domains of RNA polymerase sigma factors"/>
    <property type="match status" value="1"/>
</dbReference>
<dbReference type="Pfam" id="PF04542">
    <property type="entry name" value="Sigma70_r2"/>
    <property type="match status" value="1"/>
</dbReference>
<dbReference type="Proteomes" id="UP000185728">
    <property type="component" value="Unassembled WGS sequence"/>
</dbReference>
<keyword evidence="4" id="KW-0804">Transcription</keyword>
<dbReference type="InterPro" id="IPR013325">
    <property type="entry name" value="RNA_pol_sigma_r2"/>
</dbReference>
<dbReference type="NCBIfam" id="TIGR02937">
    <property type="entry name" value="sigma70-ECF"/>
    <property type="match status" value="1"/>
</dbReference>
<dbReference type="PANTHER" id="PTHR43133:SF46">
    <property type="entry name" value="RNA POLYMERASE SIGMA-70 FACTOR ECF SUBFAMILY"/>
    <property type="match status" value="1"/>
</dbReference>
<dbReference type="Pfam" id="PF08281">
    <property type="entry name" value="Sigma70_r4_2"/>
    <property type="match status" value="1"/>
</dbReference>
<dbReference type="InterPro" id="IPR014284">
    <property type="entry name" value="RNA_pol_sigma-70_dom"/>
</dbReference>
<dbReference type="InterPro" id="IPR036388">
    <property type="entry name" value="WH-like_DNA-bd_sf"/>
</dbReference>
<comment type="similarity">
    <text evidence="1">Belongs to the sigma-70 factor family. ECF subfamily.</text>
</comment>
<dbReference type="InterPro" id="IPR014327">
    <property type="entry name" value="RNA_pol_sigma70_bacteroid"/>
</dbReference>
<keyword evidence="8" id="KW-1185">Reference proteome</keyword>
<dbReference type="InterPro" id="IPR013249">
    <property type="entry name" value="RNA_pol_sigma70_r4_t2"/>
</dbReference>
<keyword evidence="3" id="KW-0731">Sigma factor</keyword>
<evidence type="ECO:0000259" key="5">
    <source>
        <dbReference type="Pfam" id="PF04542"/>
    </source>
</evidence>
<evidence type="ECO:0000256" key="3">
    <source>
        <dbReference type="ARBA" id="ARBA00023082"/>
    </source>
</evidence>
<comment type="caution">
    <text evidence="7">The sequence shown here is derived from an EMBL/GenBank/DDBJ whole genome shotgun (WGS) entry which is preliminary data.</text>
</comment>
<dbReference type="Gene3D" id="1.10.10.10">
    <property type="entry name" value="Winged helix-like DNA-binding domain superfamily/Winged helix DNA-binding domain"/>
    <property type="match status" value="1"/>
</dbReference>
<evidence type="ECO:0000313" key="7">
    <source>
        <dbReference type="EMBL" id="SIT02968.1"/>
    </source>
</evidence>
<dbReference type="PANTHER" id="PTHR43133">
    <property type="entry name" value="RNA POLYMERASE ECF-TYPE SIGMA FACTO"/>
    <property type="match status" value="1"/>
</dbReference>
<evidence type="ECO:0000313" key="8">
    <source>
        <dbReference type="Proteomes" id="UP000185728"/>
    </source>
</evidence>
<dbReference type="InterPro" id="IPR007627">
    <property type="entry name" value="RNA_pol_sigma70_r2"/>
</dbReference>
<dbReference type="RefSeq" id="WP_076456766.1">
    <property type="nucleotide sequence ID" value="NZ_FTOB01000007.1"/>
</dbReference>
<dbReference type="InterPro" id="IPR013324">
    <property type="entry name" value="RNA_pol_sigma_r3/r4-like"/>
</dbReference>
<keyword evidence="2" id="KW-0805">Transcription regulation</keyword>
<gene>
    <name evidence="7" type="ORF">SAMN05421766_107104</name>
</gene>
<evidence type="ECO:0000256" key="2">
    <source>
        <dbReference type="ARBA" id="ARBA00023015"/>
    </source>
</evidence>
<feature type="domain" description="RNA polymerase sigma factor 70 region 4 type 2" evidence="6">
    <location>
        <begin position="135"/>
        <end position="186"/>
    </location>
</feature>
<proteinExistence type="inferred from homology"/>
<organism evidence="7 8">
    <name type="scientific">Zobellia uliginosa</name>
    <dbReference type="NCBI Taxonomy" id="143224"/>
    <lineage>
        <taxon>Bacteria</taxon>
        <taxon>Pseudomonadati</taxon>
        <taxon>Bacteroidota</taxon>
        <taxon>Flavobacteriia</taxon>
        <taxon>Flavobacteriales</taxon>
        <taxon>Flavobacteriaceae</taxon>
        <taxon>Zobellia</taxon>
    </lineage>
</organism>
<feature type="domain" description="RNA polymerase sigma-70 region 2" evidence="5">
    <location>
        <begin position="39"/>
        <end position="106"/>
    </location>
</feature>
<dbReference type="SUPFAM" id="SSF88946">
    <property type="entry name" value="Sigma2 domain of RNA polymerase sigma factors"/>
    <property type="match status" value="1"/>
</dbReference>
<dbReference type="Gene3D" id="1.10.1740.10">
    <property type="match status" value="1"/>
</dbReference>
<evidence type="ECO:0000259" key="6">
    <source>
        <dbReference type="Pfam" id="PF08281"/>
    </source>
</evidence>
<protein>
    <submittedName>
        <fullName evidence="7">RNA polymerase sigma-70 factor, ECF subfamily</fullName>
    </submittedName>
</protein>
<accession>A0ABY1L2Q9</accession>
<name>A0ABY1L2Q9_9FLAO</name>
<dbReference type="InterPro" id="IPR039425">
    <property type="entry name" value="RNA_pol_sigma-70-like"/>
</dbReference>
<reference evidence="7 8" key="1">
    <citation type="submission" date="2017-01" db="EMBL/GenBank/DDBJ databases">
        <authorList>
            <person name="Varghese N."/>
            <person name="Submissions S."/>
        </authorList>
    </citation>
    <scope>NUCLEOTIDE SEQUENCE [LARGE SCALE GENOMIC DNA]</scope>
    <source>
        <strain evidence="7 8">DSM 2061</strain>
    </source>
</reference>
<evidence type="ECO:0000256" key="4">
    <source>
        <dbReference type="ARBA" id="ARBA00023163"/>
    </source>
</evidence>
<sequence>MPTTQTLPTKQLEAVHTDAPDHLLVGKVKLGCALSYAKLFDIYGDKLYYFALGYIKSPIEAEGVVQDVFVKVWEKRESLKLECSFKSYIFTIAFNLVKKVFNKRKRLRKYIDSKENIHGFDFSTENQIEYNFMMEWLNNLVGEMPERRRETFIQSRFNGLPVKEIAKEMNVSPKTVENQITAALKFIKAHWDIDVVSKRYKAKPKVKLVQIEPAELSC</sequence>
<dbReference type="NCBIfam" id="TIGR02985">
    <property type="entry name" value="Sig70_bacteroi1"/>
    <property type="match status" value="1"/>
</dbReference>
<dbReference type="EMBL" id="FTOB01000007">
    <property type="protein sequence ID" value="SIT02968.1"/>
    <property type="molecule type" value="Genomic_DNA"/>
</dbReference>